<dbReference type="AlphaFoldDB" id="A0A5J5EXS1"/>
<evidence type="ECO:0000256" key="1">
    <source>
        <dbReference type="SAM" id="MobiDB-lite"/>
    </source>
</evidence>
<evidence type="ECO:0000313" key="2">
    <source>
        <dbReference type="EMBL" id="KAA8907353.1"/>
    </source>
</evidence>
<protein>
    <recommendedName>
        <fullName evidence="4">HCP-like protein</fullName>
    </recommendedName>
</protein>
<dbReference type="InParanoid" id="A0A5J5EXS1"/>
<evidence type="ECO:0000313" key="3">
    <source>
        <dbReference type="Proteomes" id="UP000326924"/>
    </source>
</evidence>
<gene>
    <name evidence="2" type="ORF">FN846DRAFT_704736</name>
</gene>
<dbReference type="Gene3D" id="1.25.40.10">
    <property type="entry name" value="Tetratricopeptide repeat domain"/>
    <property type="match status" value="1"/>
</dbReference>
<accession>A0A5J5EXS1</accession>
<feature type="compositionally biased region" description="Basic and acidic residues" evidence="1">
    <location>
        <begin position="386"/>
        <end position="400"/>
    </location>
</feature>
<dbReference type="InterPro" id="IPR011990">
    <property type="entry name" value="TPR-like_helical_dom_sf"/>
</dbReference>
<dbReference type="Proteomes" id="UP000326924">
    <property type="component" value="Unassembled WGS sequence"/>
</dbReference>
<comment type="caution">
    <text evidence="2">The sequence shown here is derived from an EMBL/GenBank/DDBJ whole genome shotgun (WGS) entry which is preliminary data.</text>
</comment>
<sequence length="400" mass="44632">MPPISPVPPRQLTHLLRHAEILRRTISNTAARNAMAPRPSPRIMDGGIKSSYFERTRQVLSDPYKVALIVPVDNAMSAYQSGFLPFRPNTLFSVLESYLSHLDYPPSKVLAEWICREFNMTPRMFGAIAVFLVKSLTHMGGDDTQRSVRVQLMHHFLYSAALLGDPAAVVMQYQLIDGISKQNRTKIEAAEVYEAYGRLRETARAGHPSALAVEAVALEERGYIREALQSYLKCGEAGDGNGYSYGGRLLYENLGDKEEALRIWRKGAVELDNARCYFDLALTLGPEHAEFEEFMLKAAASGTKGAAHNLGAFYAAGSKDVQMAKEWLRIGAGEGVVESVFTLKSLLEKEGKPAEELEDWVSQEMIDKAKNTVRKRPKAKKVKAKTKTEEGREEEMKKTE</sequence>
<organism evidence="2 3">
    <name type="scientific">Sphaerosporella brunnea</name>
    <dbReference type="NCBI Taxonomy" id="1250544"/>
    <lineage>
        <taxon>Eukaryota</taxon>
        <taxon>Fungi</taxon>
        <taxon>Dikarya</taxon>
        <taxon>Ascomycota</taxon>
        <taxon>Pezizomycotina</taxon>
        <taxon>Pezizomycetes</taxon>
        <taxon>Pezizales</taxon>
        <taxon>Pyronemataceae</taxon>
        <taxon>Sphaerosporella</taxon>
    </lineage>
</organism>
<reference evidence="2 3" key="1">
    <citation type="submission" date="2019-09" db="EMBL/GenBank/DDBJ databases">
        <title>Draft genome of the ectomycorrhizal ascomycete Sphaerosporella brunnea.</title>
        <authorList>
            <consortium name="DOE Joint Genome Institute"/>
            <person name="Benucci G.M."/>
            <person name="Marozzi G."/>
            <person name="Antonielli L."/>
            <person name="Sanchez S."/>
            <person name="Marco P."/>
            <person name="Wang X."/>
            <person name="Falini L.B."/>
            <person name="Barry K."/>
            <person name="Haridas S."/>
            <person name="Lipzen A."/>
            <person name="Labutti K."/>
            <person name="Grigoriev I.V."/>
            <person name="Murat C."/>
            <person name="Martin F."/>
            <person name="Albertini E."/>
            <person name="Donnini D."/>
            <person name="Bonito G."/>
        </authorList>
    </citation>
    <scope>NUCLEOTIDE SEQUENCE [LARGE SCALE GENOMIC DNA]</scope>
    <source>
        <strain evidence="2 3">Sb_GMNB300</strain>
    </source>
</reference>
<dbReference type="EMBL" id="VXIS01000080">
    <property type="protein sequence ID" value="KAA8907353.1"/>
    <property type="molecule type" value="Genomic_DNA"/>
</dbReference>
<keyword evidence="3" id="KW-1185">Reference proteome</keyword>
<dbReference type="OrthoDB" id="5379420at2759"/>
<dbReference type="SUPFAM" id="SSF81901">
    <property type="entry name" value="HCP-like"/>
    <property type="match status" value="1"/>
</dbReference>
<evidence type="ECO:0008006" key="4">
    <source>
        <dbReference type="Google" id="ProtNLM"/>
    </source>
</evidence>
<name>A0A5J5EXS1_9PEZI</name>
<feature type="compositionally biased region" description="Basic residues" evidence="1">
    <location>
        <begin position="371"/>
        <end position="385"/>
    </location>
</feature>
<feature type="region of interest" description="Disordered" evidence="1">
    <location>
        <begin position="371"/>
        <end position="400"/>
    </location>
</feature>
<proteinExistence type="predicted"/>